<sequence>MVGTEETRLVVLRGNSASGKSSVAAGLRERFGRNLALVGQDNLRRVVLRERDRPGAANIGLIDMTARYALSAGFHTVVEGILYADRFGAMLKGLARDHRGLTHCYYLDVPLQETLARHATKPVEYLAQVTDEHLHDWYRERDLLAGGIETVIDAGSTLQATVDRIMHETGLDLVPPVDR</sequence>
<accession>A0ABV9AXK3</accession>
<name>A0ABV9AXK3_9ACTN</name>
<dbReference type="EMBL" id="JBHSFK010000021">
    <property type="protein sequence ID" value="MFC4503607.1"/>
    <property type="molecule type" value="Genomic_DNA"/>
</dbReference>
<evidence type="ECO:0000313" key="2">
    <source>
        <dbReference type="Proteomes" id="UP001595839"/>
    </source>
</evidence>
<dbReference type="Pfam" id="PF13671">
    <property type="entry name" value="AAA_33"/>
    <property type="match status" value="1"/>
</dbReference>
<gene>
    <name evidence="1" type="ORF">ACFPIH_29525</name>
</gene>
<dbReference type="Gene3D" id="3.40.50.300">
    <property type="entry name" value="P-loop containing nucleotide triphosphate hydrolases"/>
    <property type="match status" value="1"/>
</dbReference>
<reference evidence="2" key="1">
    <citation type="journal article" date="2019" name="Int. J. Syst. Evol. Microbiol.">
        <title>The Global Catalogue of Microorganisms (GCM) 10K type strain sequencing project: providing services to taxonomists for standard genome sequencing and annotation.</title>
        <authorList>
            <consortium name="The Broad Institute Genomics Platform"/>
            <consortium name="The Broad Institute Genome Sequencing Center for Infectious Disease"/>
            <person name="Wu L."/>
            <person name="Ma J."/>
        </authorList>
    </citation>
    <scope>NUCLEOTIDE SEQUENCE [LARGE SCALE GENOMIC DNA]</scope>
    <source>
        <strain evidence="2">CGMCC 4.7177</strain>
    </source>
</reference>
<comment type="caution">
    <text evidence="1">The sequence shown here is derived from an EMBL/GenBank/DDBJ whole genome shotgun (WGS) entry which is preliminary data.</text>
</comment>
<proteinExistence type="predicted"/>
<dbReference type="SUPFAM" id="SSF52540">
    <property type="entry name" value="P-loop containing nucleoside triphosphate hydrolases"/>
    <property type="match status" value="1"/>
</dbReference>
<keyword evidence="2" id="KW-1185">Reference proteome</keyword>
<dbReference type="Proteomes" id="UP001595839">
    <property type="component" value="Unassembled WGS sequence"/>
</dbReference>
<dbReference type="InterPro" id="IPR027417">
    <property type="entry name" value="P-loop_NTPase"/>
</dbReference>
<organism evidence="1 2">
    <name type="scientific">Streptomyces vulcanius</name>
    <dbReference type="NCBI Taxonomy" id="1441876"/>
    <lineage>
        <taxon>Bacteria</taxon>
        <taxon>Bacillati</taxon>
        <taxon>Actinomycetota</taxon>
        <taxon>Actinomycetes</taxon>
        <taxon>Kitasatosporales</taxon>
        <taxon>Streptomycetaceae</taxon>
        <taxon>Streptomyces</taxon>
    </lineage>
</organism>
<dbReference type="RefSeq" id="WP_381178933.1">
    <property type="nucleotide sequence ID" value="NZ_JBHSFK010000021.1"/>
</dbReference>
<protein>
    <submittedName>
        <fullName evidence="1">AAA family ATPase</fullName>
    </submittedName>
</protein>
<evidence type="ECO:0000313" key="1">
    <source>
        <dbReference type="EMBL" id="MFC4503607.1"/>
    </source>
</evidence>